<name>A0A5M8NWD1_9BACT</name>
<proteinExistence type="predicted"/>
<dbReference type="PROSITE" id="PS51257">
    <property type="entry name" value="PROKAR_LIPOPROTEIN"/>
    <property type="match status" value="1"/>
</dbReference>
<accession>A0A5M8NWD1</accession>
<comment type="caution">
    <text evidence="2">The sequence shown here is derived from an EMBL/GenBank/DDBJ whole genome shotgun (WGS) entry which is preliminary data.</text>
</comment>
<feature type="chain" id="PRO_5024422876" description="DUF1735 domain-containing protein" evidence="1">
    <location>
        <begin position="23"/>
        <end position="364"/>
    </location>
</feature>
<feature type="signal peptide" evidence="1">
    <location>
        <begin position="1"/>
        <end position="22"/>
    </location>
</feature>
<evidence type="ECO:0008006" key="4">
    <source>
        <dbReference type="Google" id="ProtNLM"/>
    </source>
</evidence>
<evidence type="ECO:0000313" key="3">
    <source>
        <dbReference type="Proteomes" id="UP000324575"/>
    </source>
</evidence>
<sequence>MKTIQNILFLGMLLLFSLSSCGDNERESVDLSANVDIKSFSINGTQGVIDASKLTITVMMPTGTDLSNLTAAVEIPEGAELSPASGTAIDYRYSDKTPIEYHVMNGNIYNKYKVIVKEIKAEITSFVIGSRTGIIDQEAKTVLIYVPDGSDITQLTPIVRYTDGATITPADGLAVDFSNSVTYTLSYLGNTFSYVVSVIIGNEPVLPLVIYNGEDIVPQWWTVGSAGDISSNFANPKSNALNSTPYCASIWRNPGDDDWTGGGLGGLNIDPTVYDHFTLLVWKEYAGDVQLEIQGDGADNQRLKVRYLGDALGEWQKLEFSLPEGHGLTKIHAILVAPQITGTKDDPNFLGHRMYWDQLIANPQ</sequence>
<dbReference type="EMBL" id="SNRX01000054">
    <property type="protein sequence ID" value="KAA6300697.1"/>
    <property type="molecule type" value="Genomic_DNA"/>
</dbReference>
<keyword evidence="1" id="KW-0732">Signal</keyword>
<gene>
    <name evidence="2" type="ORF">EZS26_003161</name>
</gene>
<reference evidence="2 3" key="1">
    <citation type="submission" date="2019-03" db="EMBL/GenBank/DDBJ databases">
        <title>Single cell metagenomics reveals metabolic interactions within the superorganism composed of flagellate Streblomastix strix and complex community of Bacteroidetes bacteria on its surface.</title>
        <authorList>
            <person name="Treitli S.C."/>
            <person name="Kolisko M."/>
            <person name="Husnik F."/>
            <person name="Keeling P."/>
            <person name="Hampl V."/>
        </authorList>
    </citation>
    <scope>NUCLEOTIDE SEQUENCE [LARGE SCALE GENOMIC DNA]</scope>
    <source>
        <strain evidence="2">St1</strain>
    </source>
</reference>
<dbReference type="AlphaFoldDB" id="A0A5M8NWD1"/>
<organism evidence="2 3">
    <name type="scientific">Candidatus Ordinivivax streblomastigis</name>
    <dbReference type="NCBI Taxonomy" id="2540710"/>
    <lineage>
        <taxon>Bacteria</taxon>
        <taxon>Pseudomonadati</taxon>
        <taxon>Bacteroidota</taxon>
        <taxon>Bacteroidia</taxon>
        <taxon>Bacteroidales</taxon>
        <taxon>Candidatus Ordinivivax</taxon>
    </lineage>
</organism>
<dbReference type="Proteomes" id="UP000324575">
    <property type="component" value="Unassembled WGS sequence"/>
</dbReference>
<protein>
    <recommendedName>
        <fullName evidence="4">DUF1735 domain-containing protein</fullName>
    </recommendedName>
</protein>
<evidence type="ECO:0000313" key="2">
    <source>
        <dbReference type="EMBL" id="KAA6300697.1"/>
    </source>
</evidence>
<evidence type="ECO:0000256" key="1">
    <source>
        <dbReference type="SAM" id="SignalP"/>
    </source>
</evidence>
<dbReference type="Gene3D" id="2.60.40.2340">
    <property type="match status" value="2"/>
</dbReference>